<feature type="compositionally biased region" description="Low complexity" evidence="1">
    <location>
        <begin position="23"/>
        <end position="36"/>
    </location>
</feature>
<organism evidence="2">
    <name type="scientific">viral metagenome</name>
    <dbReference type="NCBI Taxonomy" id="1070528"/>
    <lineage>
        <taxon>unclassified sequences</taxon>
        <taxon>metagenomes</taxon>
        <taxon>organismal metagenomes</taxon>
    </lineage>
</organism>
<feature type="region of interest" description="Disordered" evidence="1">
    <location>
        <begin position="16"/>
        <end position="41"/>
    </location>
</feature>
<feature type="region of interest" description="Disordered" evidence="1">
    <location>
        <begin position="118"/>
        <end position="144"/>
    </location>
</feature>
<feature type="compositionally biased region" description="Low complexity" evidence="1">
    <location>
        <begin position="126"/>
        <end position="144"/>
    </location>
</feature>
<sequence length="264" mass="29051">MTSKIKIGLIKQLPTVPPPPEVVPSTSISSSLGPQPQSENETFDSLRKLNGYLHEIVENNVFVLFVELLKKIGQDYQIPFDQLKDRYLNYFKKDLKNSNLYAEFLSMNLTTIDLKHLTEGTQGGPEKSQSESASETETSSVSSSGSINEAKCCARTASGLQCSRKKQKNSPFCGSHAHGQPYGRVDQQPTTSTPTSTPTSTTSPVSPDMEAVVEEIDGISYVVDNQSGNIYQFPEDADHDADEIDLTRLTLVGKKVDEDINWLS</sequence>
<reference evidence="2" key="1">
    <citation type="journal article" date="2020" name="Nature">
        <title>Giant virus diversity and host interactions through global metagenomics.</title>
        <authorList>
            <person name="Schulz F."/>
            <person name="Roux S."/>
            <person name="Paez-Espino D."/>
            <person name="Jungbluth S."/>
            <person name="Walsh D.A."/>
            <person name="Denef V.J."/>
            <person name="McMahon K.D."/>
            <person name="Konstantinidis K.T."/>
            <person name="Eloe-Fadrosh E.A."/>
            <person name="Kyrpides N.C."/>
            <person name="Woyke T."/>
        </authorList>
    </citation>
    <scope>NUCLEOTIDE SEQUENCE</scope>
    <source>
        <strain evidence="2">GVMAG-M-3300014204-73</strain>
    </source>
</reference>
<feature type="region of interest" description="Disordered" evidence="1">
    <location>
        <begin position="170"/>
        <end position="207"/>
    </location>
</feature>
<accession>A0A6C0BMH5</accession>
<evidence type="ECO:0000313" key="2">
    <source>
        <dbReference type="EMBL" id="QHS92618.1"/>
    </source>
</evidence>
<evidence type="ECO:0000256" key="1">
    <source>
        <dbReference type="SAM" id="MobiDB-lite"/>
    </source>
</evidence>
<proteinExistence type="predicted"/>
<feature type="compositionally biased region" description="Low complexity" evidence="1">
    <location>
        <begin position="189"/>
        <end position="207"/>
    </location>
</feature>
<dbReference type="EMBL" id="MN739183">
    <property type="protein sequence ID" value="QHS92618.1"/>
    <property type="molecule type" value="Genomic_DNA"/>
</dbReference>
<protein>
    <submittedName>
        <fullName evidence="2">Uncharacterized protein</fullName>
    </submittedName>
</protein>
<dbReference type="AlphaFoldDB" id="A0A6C0BMH5"/>
<name>A0A6C0BMH5_9ZZZZ</name>